<dbReference type="InterPro" id="IPR001611">
    <property type="entry name" value="Leu-rich_rpt"/>
</dbReference>
<dbReference type="Pfam" id="PF00560">
    <property type="entry name" value="LRR_1"/>
    <property type="match status" value="1"/>
</dbReference>
<dbReference type="SMART" id="SM00369">
    <property type="entry name" value="LRR_TYP"/>
    <property type="match status" value="5"/>
</dbReference>
<dbReference type="PANTHER" id="PTHR24373">
    <property type="entry name" value="SLIT RELATED LEUCINE-RICH REPEAT NEURONAL PROTEIN"/>
    <property type="match status" value="1"/>
</dbReference>
<comment type="caution">
    <text evidence="3">The sequence shown here is derived from an EMBL/GenBank/DDBJ whole genome shotgun (WGS) entry which is preliminary data.</text>
</comment>
<organism evidence="3 4">
    <name type="scientific">Parnassius apollo</name>
    <name type="common">Apollo butterfly</name>
    <name type="synonym">Papilio apollo</name>
    <dbReference type="NCBI Taxonomy" id="110799"/>
    <lineage>
        <taxon>Eukaryota</taxon>
        <taxon>Metazoa</taxon>
        <taxon>Ecdysozoa</taxon>
        <taxon>Arthropoda</taxon>
        <taxon>Hexapoda</taxon>
        <taxon>Insecta</taxon>
        <taxon>Pterygota</taxon>
        <taxon>Neoptera</taxon>
        <taxon>Endopterygota</taxon>
        <taxon>Lepidoptera</taxon>
        <taxon>Glossata</taxon>
        <taxon>Ditrysia</taxon>
        <taxon>Papilionoidea</taxon>
        <taxon>Papilionidae</taxon>
        <taxon>Parnassiinae</taxon>
        <taxon>Parnassini</taxon>
        <taxon>Parnassius</taxon>
        <taxon>Parnassius</taxon>
    </lineage>
</organism>
<dbReference type="Proteomes" id="UP000691718">
    <property type="component" value="Unassembled WGS sequence"/>
</dbReference>
<dbReference type="InterPro" id="IPR003591">
    <property type="entry name" value="Leu-rich_rpt_typical-subtyp"/>
</dbReference>
<dbReference type="PANTHER" id="PTHR24373:SF391">
    <property type="entry name" value="AGAP006644-PA"/>
    <property type="match status" value="1"/>
</dbReference>
<reference evidence="3" key="1">
    <citation type="submission" date="2021-04" db="EMBL/GenBank/DDBJ databases">
        <authorList>
            <person name="Tunstrom K."/>
        </authorList>
    </citation>
    <scope>NUCLEOTIDE SEQUENCE</scope>
</reference>
<evidence type="ECO:0000313" key="4">
    <source>
        <dbReference type="Proteomes" id="UP000691718"/>
    </source>
</evidence>
<keyword evidence="4" id="KW-1185">Reference proteome</keyword>
<protein>
    <submittedName>
        <fullName evidence="3">(apollo) hypothetical protein</fullName>
    </submittedName>
</protein>
<dbReference type="OrthoDB" id="8731593at2759"/>
<dbReference type="Pfam" id="PF13855">
    <property type="entry name" value="LRR_8"/>
    <property type="match status" value="1"/>
</dbReference>
<sequence>MNCDRVVFAGDYPPLPYGAPIVSFSQRWSGQQSLPTQIFPTYGLPLKELDLSHNSLRRLPDRLLSGVRGNITRLVLAVNLLGDNLNPIFLTTEFHNLPALEELDLSGNSSQGLEEGLLIGCDVLKGSVSLRDLQVHDLGRNMLSKFKSDVFLGIENLEKLDLWENFITDFPTVAMKSFTALRQLNLSSNMITVFPNLIELRVYGYPRVGYFDMQGTLQHLFALEKLDVEVKDTKIGADQLAFALHARLEELGIRGDRLKTISSGVIAVLNSPFMIVRFRNTSVSSLQPALLFPLPRSSQITIDMAGSQVTTLQPQLLVALDDRRADLSMFGLDTNPIRCDCNYATLLRRWLPNVGVEDVQCHSPDYLAGFLSVEIGDDELTCDTRKRTTLTSSPSSLTTTNSPRLVQRTSVEPDIIWSVAPSHERAKSPGEPKGAPVIASSSNDDNL</sequence>
<accession>A0A8S3WV22</accession>
<dbReference type="InterPro" id="IPR050328">
    <property type="entry name" value="Dev_Immune_Receptor"/>
</dbReference>
<dbReference type="EMBL" id="CAJQZP010000746">
    <property type="protein sequence ID" value="CAG4982647.1"/>
    <property type="molecule type" value="Genomic_DNA"/>
</dbReference>
<evidence type="ECO:0000313" key="3">
    <source>
        <dbReference type="EMBL" id="CAG4982647.1"/>
    </source>
</evidence>
<name>A0A8S3WV22_PARAO</name>
<evidence type="ECO:0000256" key="2">
    <source>
        <dbReference type="SAM" id="MobiDB-lite"/>
    </source>
</evidence>
<evidence type="ECO:0000256" key="1">
    <source>
        <dbReference type="ARBA" id="ARBA00022729"/>
    </source>
</evidence>
<proteinExistence type="predicted"/>
<feature type="region of interest" description="Disordered" evidence="2">
    <location>
        <begin position="419"/>
        <end position="447"/>
    </location>
</feature>
<dbReference type="PROSITE" id="PS51450">
    <property type="entry name" value="LRR"/>
    <property type="match status" value="2"/>
</dbReference>
<dbReference type="AlphaFoldDB" id="A0A8S3WV22"/>
<gene>
    <name evidence="3" type="ORF">PAPOLLO_LOCUS10490</name>
</gene>
<keyword evidence="1" id="KW-0732">Signal</keyword>